<evidence type="ECO:0000313" key="3">
    <source>
        <dbReference type="Proteomes" id="UP000236724"/>
    </source>
</evidence>
<accession>A0A1H6F6A1</accession>
<name>A0A1H6F6A1_9GAMM</name>
<sequence length="408" mass="47595">MGKILVERIHTSALLQELQENRQMIFLSGPRQVGKTTLAKTISSQHPGLSYYLTWDDLDQRRQILKGADSIAEQLDLSRHTQHKPILVFDELHKYKHWKTLLKGFFDRFEQQVHIIVTGSAQLNIFKKGGDSLMGRYFNYHLHPLSAGELLPGFEPEQLLQSPRVLAVDDFEQLLRYGGFPEPFLKASQRFTNRWQHLRREQLIREDIRDSARVQELGQMEVLSKILQEQTGQVTRYTTLATQIRVSVDTIRRWLDILEAFYFCFRIRPWHQNISSALRKDPKTYLWDWSIIQNPGARAENLIACHLLKACHWWTDRGFGQFDLYYLRTKDQKEVDFLVSKDQQPWFLVEVKHAASAKLNPHLGWFQQQTDAEHAFQVDFTGEAVAMDCFSYNKPVKLAASSLLGQLV</sequence>
<protein>
    <submittedName>
        <fullName evidence="2">Archaeal ATPase</fullName>
    </submittedName>
</protein>
<organism evidence="2 3">
    <name type="scientific">Candidatus Venteria ishoeyi</name>
    <dbReference type="NCBI Taxonomy" id="1899563"/>
    <lineage>
        <taxon>Bacteria</taxon>
        <taxon>Pseudomonadati</taxon>
        <taxon>Pseudomonadota</taxon>
        <taxon>Gammaproteobacteria</taxon>
        <taxon>Thiotrichales</taxon>
        <taxon>Thiotrichaceae</taxon>
        <taxon>Venteria</taxon>
    </lineage>
</organism>
<keyword evidence="3" id="KW-1185">Reference proteome</keyword>
<dbReference type="AlphaFoldDB" id="A0A1H6F6A1"/>
<dbReference type="PANTHER" id="PTHR43566:SF1">
    <property type="entry name" value="AAA+ ATPASE DOMAIN-CONTAINING PROTEIN"/>
    <property type="match status" value="1"/>
</dbReference>
<dbReference type="Proteomes" id="UP000236724">
    <property type="component" value="Unassembled WGS sequence"/>
</dbReference>
<dbReference type="PANTHER" id="PTHR43566">
    <property type="entry name" value="CONSERVED PROTEIN"/>
    <property type="match status" value="1"/>
</dbReference>
<evidence type="ECO:0000313" key="2">
    <source>
        <dbReference type="EMBL" id="SEH05697.1"/>
    </source>
</evidence>
<dbReference type="InterPro" id="IPR025420">
    <property type="entry name" value="DUF4143"/>
</dbReference>
<feature type="domain" description="AAA+ ATPase" evidence="1">
    <location>
        <begin position="21"/>
        <end position="148"/>
    </location>
</feature>
<dbReference type="InterPro" id="IPR041682">
    <property type="entry name" value="AAA_14"/>
</dbReference>
<dbReference type="SMART" id="SM00382">
    <property type="entry name" value="AAA"/>
    <property type="match status" value="1"/>
</dbReference>
<dbReference type="InterPro" id="IPR003593">
    <property type="entry name" value="AAA+_ATPase"/>
</dbReference>
<proteinExistence type="predicted"/>
<dbReference type="Pfam" id="PF13173">
    <property type="entry name" value="AAA_14"/>
    <property type="match status" value="1"/>
</dbReference>
<dbReference type="Gene3D" id="3.40.50.300">
    <property type="entry name" value="P-loop containing nucleotide triphosphate hydrolases"/>
    <property type="match status" value="1"/>
</dbReference>
<reference evidence="2 3" key="1">
    <citation type="submission" date="2016-10" db="EMBL/GenBank/DDBJ databases">
        <authorList>
            <person name="de Groot N.N."/>
        </authorList>
    </citation>
    <scope>NUCLEOTIDE SEQUENCE [LARGE SCALE GENOMIC DNA]</scope>
    <source>
        <strain evidence="2">MBHS1</strain>
    </source>
</reference>
<dbReference type="InterPro" id="IPR027417">
    <property type="entry name" value="P-loop_NTPase"/>
</dbReference>
<dbReference type="SUPFAM" id="SSF52540">
    <property type="entry name" value="P-loop containing nucleoside triphosphate hydrolases"/>
    <property type="match status" value="1"/>
</dbReference>
<dbReference type="EMBL" id="FMSV02000369">
    <property type="protein sequence ID" value="SEH05697.1"/>
    <property type="molecule type" value="Genomic_DNA"/>
</dbReference>
<evidence type="ECO:0000259" key="1">
    <source>
        <dbReference type="SMART" id="SM00382"/>
    </source>
</evidence>
<dbReference type="Pfam" id="PF13635">
    <property type="entry name" value="DUF4143"/>
    <property type="match status" value="1"/>
</dbReference>
<gene>
    <name evidence="2" type="ORF">MBHS_01552</name>
</gene>